<evidence type="ECO:0000313" key="2">
    <source>
        <dbReference type="EMBL" id="AGL62075.1"/>
    </source>
</evidence>
<dbReference type="Proteomes" id="UP000013893">
    <property type="component" value="Chromosome"/>
</dbReference>
<protein>
    <recommendedName>
        <fullName evidence="4">SpoVG family protein</fullName>
    </recommendedName>
</protein>
<name>R4PV52_9BACT</name>
<proteinExistence type="predicted"/>
<gene>
    <name evidence="2" type="ORF">L336_0367</name>
</gene>
<evidence type="ECO:0000256" key="1">
    <source>
        <dbReference type="SAM" id="MobiDB-lite"/>
    </source>
</evidence>
<evidence type="ECO:0008006" key="4">
    <source>
        <dbReference type="Google" id="ProtNLM"/>
    </source>
</evidence>
<keyword evidence="3" id="KW-1185">Reference proteome</keyword>
<dbReference type="RefSeq" id="WP_015641525.1">
    <property type="nucleotide sequence ID" value="NC_021219.1"/>
</dbReference>
<dbReference type="EMBL" id="CP005957">
    <property type="protein sequence ID" value="AGL62075.1"/>
    <property type="molecule type" value="Genomic_DNA"/>
</dbReference>
<organism evidence="2 3">
    <name type="scientific">Candidatus Saccharimonas aalborgensis</name>
    <dbReference type="NCBI Taxonomy" id="1332188"/>
    <lineage>
        <taxon>Bacteria</taxon>
        <taxon>Candidatus Saccharimonadota</taxon>
        <taxon>Candidatus Saccharimonadia</taxon>
        <taxon>Candidatus Saccharimonadales</taxon>
        <taxon>Candidatus Saccharimonadaceae</taxon>
        <taxon>Candidatus Saccharimonas</taxon>
    </lineage>
</organism>
<feature type="region of interest" description="Disordered" evidence="1">
    <location>
        <begin position="88"/>
        <end position="113"/>
    </location>
</feature>
<evidence type="ECO:0000313" key="3">
    <source>
        <dbReference type="Proteomes" id="UP000013893"/>
    </source>
</evidence>
<dbReference type="HOGENOM" id="CLU_2128951_0_0_0"/>
<dbReference type="KEGG" id="saal:L336_0367"/>
<sequence>MENEFEVEAEVHKPVGAGYRVKVLIPDIGIYINGFMVFPPNGEQDWAVYPPLLGRAGRGKYRYTVEFNMQFPLWEEIRQACIEAVKSATGLSDEDDSTSNTQPTRKSDDMGFM</sequence>
<accession>R4PV52</accession>
<reference evidence="2 3" key="1">
    <citation type="journal article" date="2013" name="Nat. Biotechnol.">
        <title>Genome sequences of rare, uncultured bacteria obtained by differential coverage binning of multiple metagenomes.</title>
        <authorList>
            <person name="Albertsen M."/>
            <person name="Hugenholtz P."/>
            <person name="Skarshewski A."/>
            <person name="Nielsen K.L."/>
            <person name="Tyson G.W."/>
            <person name="Nielsen P.H."/>
        </authorList>
    </citation>
    <scope>NUCLEOTIDE SEQUENCE [LARGE SCALE GENOMIC DNA]</scope>
    <source>
        <strain evidence="2">TM71</strain>
    </source>
</reference>
<dbReference type="AlphaFoldDB" id="R4PV52"/>